<dbReference type="EMBL" id="CP147846">
    <property type="protein sequence ID" value="WXG69427.1"/>
    <property type="molecule type" value="Genomic_DNA"/>
</dbReference>
<accession>A0ABZ2PN45</accession>
<reference evidence="2 3" key="1">
    <citation type="submission" date="2024-03" db="EMBL/GenBank/DDBJ databases">
        <title>Natural products discovery in diverse microorganisms through a two-stage MS feature dereplication strategy.</title>
        <authorList>
            <person name="Zhang R."/>
        </authorList>
    </citation>
    <scope>NUCLEOTIDE SEQUENCE [LARGE SCALE GENOMIC DNA]</scope>
    <source>
        <strain evidence="2 3">18930</strain>
    </source>
</reference>
<dbReference type="Pfam" id="PF01740">
    <property type="entry name" value="STAS"/>
    <property type="match status" value="1"/>
</dbReference>
<dbReference type="SUPFAM" id="SSF52091">
    <property type="entry name" value="SpoIIaa-like"/>
    <property type="match status" value="1"/>
</dbReference>
<name>A0ABZ2PN45_9NOCA</name>
<organism evidence="2 3">
    <name type="scientific">Rhodococcus sovatensis</name>
    <dbReference type="NCBI Taxonomy" id="1805840"/>
    <lineage>
        <taxon>Bacteria</taxon>
        <taxon>Bacillati</taxon>
        <taxon>Actinomycetota</taxon>
        <taxon>Actinomycetes</taxon>
        <taxon>Mycobacteriales</taxon>
        <taxon>Nocardiaceae</taxon>
        <taxon>Rhodococcus</taxon>
    </lineage>
</organism>
<evidence type="ECO:0000313" key="3">
    <source>
        <dbReference type="Proteomes" id="UP001432000"/>
    </source>
</evidence>
<dbReference type="CDD" id="cd07043">
    <property type="entry name" value="STAS_anti-anti-sigma_factors"/>
    <property type="match status" value="1"/>
</dbReference>
<dbReference type="Proteomes" id="UP001432000">
    <property type="component" value="Chromosome"/>
</dbReference>
<proteinExistence type="predicted"/>
<gene>
    <name evidence="2" type="ORF">WDS16_02375</name>
</gene>
<sequence length="156" mass="16391">MVFLLSVHSGPESIRSSFCGPNHLEDGTFAMSVDEPIGGPVVIRVAGDIDKSTVAVFAECVTEAIVCGRSLVVDLLDVEYVDATGTSVLTAAATRLASHRCRAIIACTDGLREHLESSWGRCGVECHDSVASAIHAAMRPREHPIDTASNDAAVTA</sequence>
<dbReference type="Gene3D" id="3.30.750.24">
    <property type="entry name" value="STAS domain"/>
    <property type="match status" value="1"/>
</dbReference>
<dbReference type="InterPro" id="IPR036513">
    <property type="entry name" value="STAS_dom_sf"/>
</dbReference>
<protein>
    <submittedName>
        <fullName evidence="2">STAS domain-containing protein</fullName>
    </submittedName>
</protein>
<dbReference type="RefSeq" id="WP_338890205.1">
    <property type="nucleotide sequence ID" value="NZ_CP147846.1"/>
</dbReference>
<dbReference type="PROSITE" id="PS50801">
    <property type="entry name" value="STAS"/>
    <property type="match status" value="1"/>
</dbReference>
<evidence type="ECO:0000313" key="2">
    <source>
        <dbReference type="EMBL" id="WXG69427.1"/>
    </source>
</evidence>
<evidence type="ECO:0000259" key="1">
    <source>
        <dbReference type="PROSITE" id="PS50801"/>
    </source>
</evidence>
<keyword evidence="3" id="KW-1185">Reference proteome</keyword>
<feature type="domain" description="STAS" evidence="1">
    <location>
        <begin position="39"/>
        <end position="89"/>
    </location>
</feature>
<dbReference type="InterPro" id="IPR002645">
    <property type="entry name" value="STAS_dom"/>
</dbReference>